<dbReference type="Pfam" id="PF16561">
    <property type="entry name" value="AMPK1_CBM"/>
    <property type="match status" value="1"/>
</dbReference>
<comment type="similarity">
    <text evidence="1">Belongs to the 5'-AMP-activated protein kinase beta subunit family.</text>
</comment>
<dbReference type="InterPro" id="IPR050827">
    <property type="entry name" value="CRP1_MDG1_kinase"/>
</dbReference>
<proteinExistence type="inferred from homology"/>
<dbReference type="CDD" id="cd02859">
    <property type="entry name" value="E_set_AMPKbeta_like_N"/>
    <property type="match status" value="1"/>
</dbReference>
<dbReference type="RefSeq" id="XP_041139128.1">
    <property type="nucleotide sequence ID" value="XM_041281337.1"/>
</dbReference>
<evidence type="ECO:0000256" key="1">
    <source>
        <dbReference type="ARBA" id="ARBA00010926"/>
    </source>
</evidence>
<dbReference type="GeneID" id="64574741"/>
<feature type="region of interest" description="Disordered" evidence="2">
    <location>
        <begin position="147"/>
        <end position="170"/>
    </location>
</feature>
<evidence type="ECO:0000313" key="4">
    <source>
        <dbReference type="EMBL" id="QOU22635.1"/>
    </source>
</evidence>
<dbReference type="AlphaFoldDB" id="A0A871REW8"/>
<evidence type="ECO:0000259" key="3">
    <source>
        <dbReference type="Pfam" id="PF16561"/>
    </source>
</evidence>
<dbReference type="PANTHER" id="PTHR10343">
    <property type="entry name" value="5'-AMP-ACTIVATED PROTEIN KINASE , BETA SUBUNIT"/>
    <property type="match status" value="1"/>
</dbReference>
<sequence length="190" mass="21293">MSTSTYPNAKEVYLCGSFDNWTGKYRMEKDSTNSGFSISLELPAGKVYYKFVVDGMWKTSSKGLQECNSSGIWNNVLYPEDIACSSDEDRFSEYTSISFPSGSNENSCRTNELHQEVSSICDNIVQVNEENLSTSVQITLNDDNSVTTKTDLTSDGSRTPQSRMSFDRSKAPRNAVKKTILFRLKSLFIT</sequence>
<dbReference type="OrthoDB" id="5976022at2759"/>
<dbReference type="InterPro" id="IPR014756">
    <property type="entry name" value="Ig_E-set"/>
</dbReference>
<name>A0A871REW8_DEKBR</name>
<organism evidence="4 5">
    <name type="scientific">Dekkera bruxellensis</name>
    <name type="common">Brettanomyces custersii</name>
    <dbReference type="NCBI Taxonomy" id="5007"/>
    <lineage>
        <taxon>Eukaryota</taxon>
        <taxon>Fungi</taxon>
        <taxon>Dikarya</taxon>
        <taxon>Ascomycota</taxon>
        <taxon>Saccharomycotina</taxon>
        <taxon>Pichiomycetes</taxon>
        <taxon>Pichiales</taxon>
        <taxon>Pichiaceae</taxon>
        <taxon>Brettanomyces</taxon>
    </lineage>
</organism>
<dbReference type="Proteomes" id="UP000663131">
    <property type="component" value="Chromosome 9"/>
</dbReference>
<gene>
    <name evidence="4" type="ORF">BRETT_002817</name>
</gene>
<dbReference type="PANTHER" id="PTHR10343:SF84">
    <property type="entry name" value="5'-AMP-ACTIVATED PROTEIN KINASE SUBUNIT BETA-1"/>
    <property type="match status" value="1"/>
</dbReference>
<reference evidence="4" key="2">
    <citation type="journal article" name="BMC Genomics">
        <title>New genome assemblies reveal patterns of domestication and adaptation across Brettanomyces (Dekkera) species.</title>
        <authorList>
            <person name="Roach M.J."/>
            <person name="Borneman A.R."/>
        </authorList>
    </citation>
    <scope>NUCLEOTIDE SEQUENCE</scope>
    <source>
        <strain evidence="4">UCD 2041</strain>
    </source>
</reference>
<evidence type="ECO:0000256" key="2">
    <source>
        <dbReference type="SAM" id="MobiDB-lite"/>
    </source>
</evidence>
<dbReference type="SUPFAM" id="SSF81296">
    <property type="entry name" value="E set domains"/>
    <property type="match status" value="1"/>
</dbReference>
<dbReference type="EMBL" id="CP063137">
    <property type="protein sequence ID" value="QOU22635.1"/>
    <property type="molecule type" value="Genomic_DNA"/>
</dbReference>
<feature type="domain" description="AMP-activated protein kinase glycogen-binding" evidence="3">
    <location>
        <begin position="8"/>
        <end position="77"/>
    </location>
</feature>
<dbReference type="InterPro" id="IPR013783">
    <property type="entry name" value="Ig-like_fold"/>
</dbReference>
<evidence type="ECO:0000313" key="5">
    <source>
        <dbReference type="Proteomes" id="UP000663131"/>
    </source>
</evidence>
<dbReference type="Gene3D" id="2.60.40.10">
    <property type="entry name" value="Immunoglobulins"/>
    <property type="match status" value="1"/>
</dbReference>
<feature type="compositionally biased region" description="Polar residues" evidence="2">
    <location>
        <begin position="147"/>
        <end position="164"/>
    </location>
</feature>
<reference evidence="4" key="1">
    <citation type="submission" date="2020-10" db="EMBL/GenBank/DDBJ databases">
        <authorList>
            <person name="Palmer J.M."/>
        </authorList>
    </citation>
    <scope>NUCLEOTIDE SEQUENCE</scope>
    <source>
        <strain evidence="4">UCD 2041</strain>
    </source>
</reference>
<dbReference type="KEGG" id="bbrx:BRETT_002817"/>
<dbReference type="InterPro" id="IPR032640">
    <property type="entry name" value="AMPK1_CBM"/>
</dbReference>
<accession>A0A871REW8</accession>
<protein>
    <recommendedName>
        <fullName evidence="3">AMP-activated protein kinase glycogen-binding domain-containing protein</fullName>
    </recommendedName>
</protein>